<comment type="caution">
    <text evidence="3">The sequence shown here is derived from an EMBL/GenBank/DDBJ whole genome shotgun (WGS) entry which is preliminary data.</text>
</comment>
<gene>
    <name evidence="3" type="ORF">LCGC14_0738770</name>
</gene>
<feature type="domain" description="DUF2061" evidence="2">
    <location>
        <begin position="9"/>
        <end position="59"/>
    </location>
</feature>
<keyword evidence="1" id="KW-0812">Transmembrane</keyword>
<evidence type="ECO:0000313" key="3">
    <source>
        <dbReference type="EMBL" id="KKN39907.1"/>
    </source>
</evidence>
<keyword evidence="1" id="KW-0472">Membrane</keyword>
<sequence length="64" mass="7395">MDSKGKSIQKAVTWRIVASLLTLLIVFVFTQEIKVSIGVAIAEIMLKFSAYYFHERAWNRFGDR</sequence>
<proteinExistence type="predicted"/>
<name>A0A0F9QSG0_9ZZZZ</name>
<feature type="transmembrane region" description="Helical" evidence="1">
    <location>
        <begin position="35"/>
        <end position="54"/>
    </location>
</feature>
<evidence type="ECO:0000259" key="2">
    <source>
        <dbReference type="Pfam" id="PF09834"/>
    </source>
</evidence>
<protein>
    <recommendedName>
        <fullName evidence="2">DUF2061 domain-containing protein</fullName>
    </recommendedName>
</protein>
<reference evidence="3" key="1">
    <citation type="journal article" date="2015" name="Nature">
        <title>Complex archaea that bridge the gap between prokaryotes and eukaryotes.</title>
        <authorList>
            <person name="Spang A."/>
            <person name="Saw J.H."/>
            <person name="Jorgensen S.L."/>
            <person name="Zaremba-Niedzwiedzka K."/>
            <person name="Martijn J."/>
            <person name="Lind A.E."/>
            <person name="van Eijk R."/>
            <person name="Schleper C."/>
            <person name="Guy L."/>
            <person name="Ettema T.J."/>
        </authorList>
    </citation>
    <scope>NUCLEOTIDE SEQUENCE</scope>
</reference>
<dbReference type="Pfam" id="PF09834">
    <property type="entry name" value="DUF2061"/>
    <property type="match status" value="1"/>
</dbReference>
<feature type="transmembrane region" description="Helical" evidence="1">
    <location>
        <begin position="12"/>
        <end position="29"/>
    </location>
</feature>
<evidence type="ECO:0000256" key="1">
    <source>
        <dbReference type="SAM" id="Phobius"/>
    </source>
</evidence>
<dbReference type="InterPro" id="IPR018638">
    <property type="entry name" value="DUF2061_membrane"/>
</dbReference>
<dbReference type="EMBL" id="LAZR01001737">
    <property type="protein sequence ID" value="KKN39907.1"/>
    <property type="molecule type" value="Genomic_DNA"/>
</dbReference>
<organism evidence="3">
    <name type="scientific">marine sediment metagenome</name>
    <dbReference type="NCBI Taxonomy" id="412755"/>
    <lineage>
        <taxon>unclassified sequences</taxon>
        <taxon>metagenomes</taxon>
        <taxon>ecological metagenomes</taxon>
    </lineage>
</organism>
<keyword evidence="1" id="KW-1133">Transmembrane helix</keyword>
<dbReference type="AlphaFoldDB" id="A0A0F9QSG0"/>
<accession>A0A0F9QSG0</accession>